<dbReference type="GeneID" id="36601353"/>
<evidence type="ECO:0000256" key="1">
    <source>
        <dbReference type="SAM" id="MobiDB-lite"/>
    </source>
</evidence>
<evidence type="ECO:0000313" key="3">
    <source>
        <dbReference type="Proteomes" id="UP000241546"/>
    </source>
</evidence>
<feature type="compositionally biased region" description="Basic and acidic residues" evidence="1">
    <location>
        <begin position="37"/>
        <end position="46"/>
    </location>
</feature>
<sequence length="375" mass="40692">MERKRREEEVGAKSTGYVTQCGECSTADESVNVQERPAPDRQRDEQAGLPSKESDVVIASTSFDADAGADWPSEQFLPCRARAAVQVNPKPGKIGALAAASWISVHDSGGSPSLVSPPATVTVAVDVRIDDVCFAQEMAFAHVDADAATGPCASANAHEPRTAASLQPWALARVSSSGCRCASGTAACAPRQASPAKPRSAFEIPLLGQSTMYLYSQGTRSWMLVVEWEMEMCMEMGNGCKNGFGENLLFRPVRFGASDFIARVQLKGPSQGGGVRGESASGNPALCGLRAIADYQRWTLLGNLEILLLRRYRPWLVTAKERAGRLPQALPSRRAQQRPALQGQAQLPVDGELRKIRYWRHRETKNQHFPMLVIN</sequence>
<organism evidence="2 3">
    <name type="scientific">Trichoderma citrinoviride</name>
    <dbReference type="NCBI Taxonomy" id="58853"/>
    <lineage>
        <taxon>Eukaryota</taxon>
        <taxon>Fungi</taxon>
        <taxon>Dikarya</taxon>
        <taxon>Ascomycota</taxon>
        <taxon>Pezizomycotina</taxon>
        <taxon>Sordariomycetes</taxon>
        <taxon>Hypocreomycetidae</taxon>
        <taxon>Hypocreales</taxon>
        <taxon>Hypocreaceae</taxon>
        <taxon>Trichoderma</taxon>
    </lineage>
</organism>
<reference evidence="3" key="1">
    <citation type="submission" date="2016-07" db="EMBL/GenBank/DDBJ databases">
        <title>Multiple horizontal gene transfer events from other fungi enriched the ability of initially mycotrophic Trichoderma (Ascomycota) to feed on dead plant biomass.</title>
        <authorList>
            <consortium name="DOE Joint Genome Institute"/>
            <person name="Atanasova L."/>
            <person name="Chenthamara K."/>
            <person name="Zhang J."/>
            <person name="Grujic M."/>
            <person name="Henrissat B."/>
            <person name="Kuo A."/>
            <person name="Aerts A."/>
            <person name="Salamov A."/>
            <person name="Lipzen A."/>
            <person name="Labutti K."/>
            <person name="Barry K."/>
            <person name="Miao Y."/>
            <person name="Rahimi M.J."/>
            <person name="Shen Q."/>
            <person name="Grigoriev I.V."/>
            <person name="Kubicek C.P."/>
            <person name="Druzhinina I.S."/>
        </authorList>
    </citation>
    <scope>NUCLEOTIDE SEQUENCE [LARGE SCALE GENOMIC DNA]</scope>
    <source>
        <strain evidence="3">TUCIM 6016</strain>
    </source>
</reference>
<name>A0A2T4BKS7_9HYPO</name>
<keyword evidence="3" id="KW-1185">Reference proteome</keyword>
<proteinExistence type="predicted"/>
<dbReference type="EMBL" id="KZ680208">
    <property type="protein sequence ID" value="PTB69918.1"/>
    <property type="molecule type" value="Genomic_DNA"/>
</dbReference>
<accession>A0A2T4BKS7</accession>
<dbReference type="Proteomes" id="UP000241546">
    <property type="component" value="Unassembled WGS sequence"/>
</dbReference>
<feature type="region of interest" description="Disordered" evidence="1">
    <location>
        <begin position="26"/>
        <end position="53"/>
    </location>
</feature>
<gene>
    <name evidence="2" type="ORF">BBK36DRAFT_1138330</name>
</gene>
<dbReference type="RefSeq" id="XP_024753238.1">
    <property type="nucleotide sequence ID" value="XM_024893235.1"/>
</dbReference>
<protein>
    <submittedName>
        <fullName evidence="2">Uncharacterized protein</fullName>
    </submittedName>
</protein>
<dbReference type="AlphaFoldDB" id="A0A2T4BKS7"/>
<evidence type="ECO:0000313" key="2">
    <source>
        <dbReference type="EMBL" id="PTB69918.1"/>
    </source>
</evidence>